<dbReference type="PANTHER" id="PTHR43335:SF8">
    <property type="entry name" value="ABC TRANSPORTER, ATP-BINDING PROTEIN"/>
    <property type="match status" value="1"/>
</dbReference>
<reference evidence="6 7" key="1">
    <citation type="submission" date="2008-09" db="EMBL/GenBank/DDBJ databases">
        <authorList>
            <person name="Fulton L."/>
            <person name="Clifton S."/>
            <person name="Fulton B."/>
            <person name="Xu J."/>
            <person name="Minx P."/>
            <person name="Pepin K.H."/>
            <person name="Johnson M."/>
            <person name="Thiruvilangam P."/>
            <person name="Bhonagiri V."/>
            <person name="Nash W.E."/>
            <person name="Mardis E.R."/>
            <person name="Wilson R.K."/>
        </authorList>
    </citation>
    <scope>NUCLEOTIDE SEQUENCE [LARGE SCALE GENOMIC DNA]</scope>
    <source>
        <strain evidence="6 7">DSM 13275</strain>
    </source>
</reference>
<dbReference type="SUPFAM" id="SSF52540">
    <property type="entry name" value="P-loop containing nucleoside triphosphate hydrolases"/>
    <property type="match status" value="1"/>
</dbReference>
<dbReference type="PROSITE" id="PS50893">
    <property type="entry name" value="ABC_TRANSPORTER_2"/>
    <property type="match status" value="1"/>
</dbReference>
<reference evidence="6 7" key="2">
    <citation type="submission" date="2008-10" db="EMBL/GenBank/DDBJ databases">
        <title>Draft genome sequence of Clostridium hiranonis (DSM 13275).</title>
        <authorList>
            <person name="Sudarsanam P."/>
            <person name="Ley R."/>
            <person name="Guruge J."/>
            <person name="Turnbaugh P.J."/>
            <person name="Mahowald M."/>
            <person name="Liep D."/>
            <person name="Gordon J."/>
        </authorList>
    </citation>
    <scope>NUCLEOTIDE SEQUENCE [LARGE SCALE GENOMIC DNA]</scope>
    <source>
        <strain evidence="6 7">DSM 13275</strain>
    </source>
</reference>
<dbReference type="eggNOG" id="COG1131">
    <property type="taxonomic scope" value="Bacteria"/>
</dbReference>
<sequence>MPSFFMLQNCKVRYPNCKVNRFFYKLLNHIIKLKKTIKERSIFMKYIIKTNNLDKKYKNFYSVKGANLNIRKKRIYGLIGPNGAGKSTTMKMLLGLIKPSGGSIEIMGMEMNEKNRSKILSNVGSLIENPAYYEHLTGMENMKIMRNLMNVSDENIPDILKTVNIYDSRNKKVKDYSLGMKQRLGIAMALISYPSILILDEPINGLDPAGIIEIRNLIKTLPEKYGMTVIISSHILSEIEHICDDIAVIEDGKIIFEDEISVLKEKGREQIGIDISDLALAKKILNDRKIASKIENNRLMLEKLSDAKIAEINRIFVENGLKVYRIELIKKSLEEIFLDLTGKKVRI</sequence>
<name>B6FXG6_PEPHT</name>
<dbReference type="SMART" id="SM00382">
    <property type="entry name" value="AAA"/>
    <property type="match status" value="1"/>
</dbReference>
<dbReference type="EMBL" id="ABWP01000021">
    <property type="protein sequence ID" value="EEA85783.1"/>
    <property type="molecule type" value="Genomic_DNA"/>
</dbReference>
<accession>B6FXG6</accession>
<dbReference type="AlphaFoldDB" id="B6FXG6"/>
<evidence type="ECO:0000256" key="4">
    <source>
        <dbReference type="ARBA" id="ARBA00022840"/>
    </source>
</evidence>
<dbReference type="InterPro" id="IPR003439">
    <property type="entry name" value="ABC_transporter-like_ATP-bd"/>
</dbReference>
<comment type="similarity">
    <text evidence="1">Belongs to the ABC transporter superfamily.</text>
</comment>
<keyword evidence="3" id="KW-0547">Nucleotide-binding</keyword>
<dbReference type="Pfam" id="PF00005">
    <property type="entry name" value="ABC_tran"/>
    <property type="match status" value="1"/>
</dbReference>
<dbReference type="PANTHER" id="PTHR43335">
    <property type="entry name" value="ABC TRANSPORTER, ATP-BINDING PROTEIN"/>
    <property type="match status" value="1"/>
</dbReference>
<evidence type="ECO:0000313" key="7">
    <source>
        <dbReference type="Proteomes" id="UP000003178"/>
    </source>
</evidence>
<dbReference type="GO" id="GO:0005524">
    <property type="term" value="F:ATP binding"/>
    <property type="evidence" value="ECO:0007669"/>
    <property type="project" value="UniProtKB-KW"/>
</dbReference>
<comment type="caution">
    <text evidence="6">The sequence shown here is derived from an EMBL/GenBank/DDBJ whole genome shotgun (WGS) entry which is preliminary data.</text>
</comment>
<feature type="domain" description="ABC transporter" evidence="5">
    <location>
        <begin position="48"/>
        <end position="276"/>
    </location>
</feature>
<dbReference type="STRING" id="500633.CLOHIR_00565"/>
<evidence type="ECO:0000256" key="3">
    <source>
        <dbReference type="ARBA" id="ARBA00022741"/>
    </source>
</evidence>
<dbReference type="InterPro" id="IPR027417">
    <property type="entry name" value="P-loop_NTPase"/>
</dbReference>
<proteinExistence type="inferred from homology"/>
<evidence type="ECO:0000313" key="6">
    <source>
        <dbReference type="EMBL" id="EEA85783.1"/>
    </source>
</evidence>
<evidence type="ECO:0000256" key="1">
    <source>
        <dbReference type="ARBA" id="ARBA00005417"/>
    </source>
</evidence>
<keyword evidence="4 6" id="KW-0067">ATP-binding</keyword>
<keyword evidence="7" id="KW-1185">Reference proteome</keyword>
<dbReference type="InterPro" id="IPR017871">
    <property type="entry name" value="ABC_transporter-like_CS"/>
</dbReference>
<dbReference type="Proteomes" id="UP000003178">
    <property type="component" value="Unassembled WGS sequence"/>
</dbReference>
<dbReference type="HOGENOM" id="CLU_000604_1_2_9"/>
<organism evidence="6 7">
    <name type="scientific">Peptacetobacter hiranonis (strain DSM 13275 / JCM 10541 / KCTC 15199 / TO-931)</name>
    <name type="common">Clostridium hiranonis</name>
    <dbReference type="NCBI Taxonomy" id="500633"/>
    <lineage>
        <taxon>Bacteria</taxon>
        <taxon>Bacillati</taxon>
        <taxon>Bacillota</taxon>
        <taxon>Clostridia</taxon>
        <taxon>Peptostreptococcales</taxon>
        <taxon>Peptostreptococcaceae</taxon>
        <taxon>Peptacetobacter</taxon>
    </lineage>
</organism>
<dbReference type="GO" id="GO:0016887">
    <property type="term" value="F:ATP hydrolysis activity"/>
    <property type="evidence" value="ECO:0007669"/>
    <property type="project" value="InterPro"/>
</dbReference>
<dbReference type="PROSITE" id="PS00211">
    <property type="entry name" value="ABC_TRANSPORTER_1"/>
    <property type="match status" value="1"/>
</dbReference>
<evidence type="ECO:0000256" key="2">
    <source>
        <dbReference type="ARBA" id="ARBA00022448"/>
    </source>
</evidence>
<dbReference type="Gene3D" id="3.40.50.300">
    <property type="entry name" value="P-loop containing nucleotide triphosphate hydrolases"/>
    <property type="match status" value="1"/>
</dbReference>
<evidence type="ECO:0000259" key="5">
    <source>
        <dbReference type="PROSITE" id="PS50893"/>
    </source>
</evidence>
<protein>
    <submittedName>
        <fullName evidence="6">ABC transporter, ATP-binding protein</fullName>
    </submittedName>
</protein>
<keyword evidence="2" id="KW-0813">Transport</keyword>
<gene>
    <name evidence="6" type="ORF">CLOHIR_00565</name>
</gene>
<dbReference type="InterPro" id="IPR003593">
    <property type="entry name" value="AAA+_ATPase"/>
</dbReference>